<dbReference type="Pfam" id="PF00990">
    <property type="entry name" value="GGDEF"/>
    <property type="match status" value="1"/>
</dbReference>
<dbReference type="Gene3D" id="3.20.20.450">
    <property type="entry name" value="EAL domain"/>
    <property type="match status" value="1"/>
</dbReference>
<reference evidence="5 6" key="1">
    <citation type="submission" date="2017-09" db="EMBL/GenBank/DDBJ databases">
        <authorList>
            <person name="Ehlers B."/>
            <person name="Leendertz F.H."/>
        </authorList>
    </citation>
    <scope>NUCLEOTIDE SEQUENCE [LARGE SCALE GENOMIC DNA]</scope>
    <source>
        <strain evidence="5 6">CGMCC 4.6857</strain>
    </source>
</reference>
<feature type="transmembrane region" description="Helical" evidence="1">
    <location>
        <begin position="147"/>
        <end position="168"/>
    </location>
</feature>
<dbReference type="NCBIfam" id="TIGR00229">
    <property type="entry name" value="sensory_box"/>
    <property type="match status" value="1"/>
</dbReference>
<feature type="domain" description="PAS" evidence="2">
    <location>
        <begin position="180"/>
        <end position="241"/>
    </location>
</feature>
<feature type="transmembrane region" description="Helical" evidence="1">
    <location>
        <begin position="21"/>
        <end position="39"/>
    </location>
</feature>
<feature type="transmembrane region" description="Helical" evidence="1">
    <location>
        <begin position="45"/>
        <end position="65"/>
    </location>
</feature>
<dbReference type="Pfam" id="PF00563">
    <property type="entry name" value="EAL"/>
    <property type="match status" value="1"/>
</dbReference>
<dbReference type="InterPro" id="IPR029787">
    <property type="entry name" value="Nucleotide_cyclase"/>
</dbReference>
<dbReference type="InterPro" id="IPR000160">
    <property type="entry name" value="GGDEF_dom"/>
</dbReference>
<keyword evidence="1" id="KW-0812">Transmembrane</keyword>
<accession>A0A285IZT5</accession>
<dbReference type="FunFam" id="3.30.70.270:FF:000001">
    <property type="entry name" value="Diguanylate cyclase domain protein"/>
    <property type="match status" value="1"/>
</dbReference>
<dbReference type="PANTHER" id="PTHR44757">
    <property type="entry name" value="DIGUANYLATE CYCLASE DGCP"/>
    <property type="match status" value="1"/>
</dbReference>
<dbReference type="SUPFAM" id="SSF141868">
    <property type="entry name" value="EAL domain-like"/>
    <property type="match status" value="1"/>
</dbReference>
<evidence type="ECO:0000259" key="4">
    <source>
        <dbReference type="PROSITE" id="PS50887"/>
    </source>
</evidence>
<dbReference type="PANTHER" id="PTHR44757:SF2">
    <property type="entry name" value="BIOFILM ARCHITECTURE MAINTENANCE PROTEIN MBAA"/>
    <property type="match status" value="1"/>
</dbReference>
<dbReference type="InterPro" id="IPR052155">
    <property type="entry name" value="Biofilm_reg_signaling"/>
</dbReference>
<evidence type="ECO:0000313" key="6">
    <source>
        <dbReference type="Proteomes" id="UP000219612"/>
    </source>
</evidence>
<organism evidence="5 6">
    <name type="scientific">Paractinoplanes atraurantiacus</name>
    <dbReference type="NCBI Taxonomy" id="1036182"/>
    <lineage>
        <taxon>Bacteria</taxon>
        <taxon>Bacillati</taxon>
        <taxon>Actinomycetota</taxon>
        <taxon>Actinomycetes</taxon>
        <taxon>Micromonosporales</taxon>
        <taxon>Micromonosporaceae</taxon>
        <taxon>Paractinoplanes</taxon>
    </lineage>
</organism>
<dbReference type="Gene3D" id="3.30.70.270">
    <property type="match status" value="1"/>
</dbReference>
<dbReference type="Gene3D" id="3.30.450.20">
    <property type="entry name" value="PAS domain"/>
    <property type="match status" value="1"/>
</dbReference>
<dbReference type="Pfam" id="PF08447">
    <property type="entry name" value="PAS_3"/>
    <property type="match status" value="1"/>
</dbReference>
<dbReference type="CDD" id="cd01948">
    <property type="entry name" value="EAL"/>
    <property type="match status" value="1"/>
</dbReference>
<gene>
    <name evidence="5" type="ORF">SAMN05421748_11411</name>
</gene>
<dbReference type="PROSITE" id="PS50887">
    <property type="entry name" value="GGDEF"/>
    <property type="match status" value="1"/>
</dbReference>
<dbReference type="InterPro" id="IPR013655">
    <property type="entry name" value="PAS_fold_3"/>
</dbReference>
<evidence type="ECO:0000259" key="3">
    <source>
        <dbReference type="PROSITE" id="PS50883"/>
    </source>
</evidence>
<dbReference type="InterPro" id="IPR035919">
    <property type="entry name" value="EAL_sf"/>
</dbReference>
<keyword evidence="1" id="KW-1133">Transmembrane helix</keyword>
<dbReference type="EMBL" id="OBDY01000014">
    <property type="protein sequence ID" value="SNY53478.1"/>
    <property type="molecule type" value="Genomic_DNA"/>
</dbReference>
<feature type="domain" description="GGDEF" evidence="4">
    <location>
        <begin position="335"/>
        <end position="465"/>
    </location>
</feature>
<dbReference type="SMART" id="SM00091">
    <property type="entry name" value="PAS"/>
    <property type="match status" value="1"/>
</dbReference>
<dbReference type="InterPro" id="IPR043128">
    <property type="entry name" value="Rev_trsase/Diguanyl_cyclase"/>
</dbReference>
<dbReference type="InterPro" id="IPR000014">
    <property type="entry name" value="PAS"/>
</dbReference>
<feature type="transmembrane region" description="Helical" evidence="1">
    <location>
        <begin position="77"/>
        <end position="95"/>
    </location>
</feature>
<dbReference type="PROSITE" id="PS50112">
    <property type="entry name" value="PAS"/>
    <property type="match status" value="1"/>
</dbReference>
<dbReference type="CDD" id="cd00130">
    <property type="entry name" value="PAS"/>
    <property type="match status" value="1"/>
</dbReference>
<dbReference type="Proteomes" id="UP000219612">
    <property type="component" value="Unassembled WGS sequence"/>
</dbReference>
<dbReference type="PROSITE" id="PS50883">
    <property type="entry name" value="EAL"/>
    <property type="match status" value="1"/>
</dbReference>
<keyword evidence="6" id="KW-1185">Reference proteome</keyword>
<proteinExistence type="predicted"/>
<dbReference type="InterPro" id="IPR035965">
    <property type="entry name" value="PAS-like_dom_sf"/>
</dbReference>
<sequence>MPQHLDDHGADYWARQIRVGSVIAMLATLLGAAQVMYVWEGDRRWWALPLLVAGLGQGAMAALPWRRWVRRPRVRSALVLWWVVELPVLATLAYFDPYGVVFYLPYAMLIVILATALFSAPVVAGLGAVAMAGFAALLGGHPGTSTVLVIGLVAVMACVVLISTIIAHNRRRLDERRRAAERRTGALLQNSPEVVVAIGRDGDVRYATPSIRTVLGYAPSDVTSTLLASWAHPGDLPRLRRWMAALRASAPGATAEIETRLRRADGSWAVLDAIGTNCLHDPDLEAVVLSVRDVGGRKALEEQLSRQAFTDSLTGLSNRALFRNRLQHATSRREAEVTVLLIDLDDFKDVNDNLGHSAGDELLTTLAARLRENVRPGDTLARLGGDEFAVLIEDLDGRDAGALAERLLHELRQPVPVAGRDLRCTASIGVADGHGLTGDELLRNADLAMYAAKRHSRNAYALFDEAMYASVVNEAQLRLEMEQALAGDQFLVLYQPVVDMPTQRLTGVEALVRWQHPVHGLLGPQHFIDNAEESGLIVPLGRWVLRQACHQLAAWAHPGLRMNVNLSARQFQYAGLVDDVREAIADSGIDPACLTLELTESMLLQDIDTAAETLQALRRLGVRLAIDDFGTGYSSLNYLKRLPVDILKIDRAFITQVATDAEDKALVDAVVNLGQALQLTTVAEGIETDDQWATLQSLGCDYGQGFLFGRPSDPATIERLLTTGPARRADAA</sequence>
<dbReference type="SMART" id="SM00052">
    <property type="entry name" value="EAL"/>
    <property type="match status" value="1"/>
</dbReference>
<name>A0A285IZT5_9ACTN</name>
<dbReference type="AlphaFoldDB" id="A0A285IZT5"/>
<evidence type="ECO:0000259" key="2">
    <source>
        <dbReference type="PROSITE" id="PS50112"/>
    </source>
</evidence>
<dbReference type="SMART" id="SM00267">
    <property type="entry name" value="GGDEF"/>
    <property type="match status" value="1"/>
</dbReference>
<evidence type="ECO:0000313" key="5">
    <source>
        <dbReference type="EMBL" id="SNY53478.1"/>
    </source>
</evidence>
<dbReference type="InterPro" id="IPR001633">
    <property type="entry name" value="EAL_dom"/>
</dbReference>
<dbReference type="FunFam" id="3.20.20.450:FF:000001">
    <property type="entry name" value="Cyclic di-GMP phosphodiesterase yahA"/>
    <property type="match status" value="1"/>
</dbReference>
<dbReference type="CDD" id="cd01949">
    <property type="entry name" value="GGDEF"/>
    <property type="match status" value="1"/>
</dbReference>
<dbReference type="SUPFAM" id="SSF55073">
    <property type="entry name" value="Nucleotide cyclase"/>
    <property type="match status" value="1"/>
</dbReference>
<evidence type="ECO:0000256" key="1">
    <source>
        <dbReference type="SAM" id="Phobius"/>
    </source>
</evidence>
<keyword evidence="1" id="KW-0472">Membrane</keyword>
<dbReference type="SUPFAM" id="SSF55785">
    <property type="entry name" value="PYP-like sensor domain (PAS domain)"/>
    <property type="match status" value="1"/>
</dbReference>
<feature type="domain" description="EAL" evidence="3">
    <location>
        <begin position="474"/>
        <end position="725"/>
    </location>
</feature>
<protein>
    <submittedName>
        <fullName evidence="5">PAS domain S-box-containing protein/diguanylate cyclase (GGDEF) domain-containing protein</fullName>
    </submittedName>
</protein>
<dbReference type="NCBIfam" id="TIGR00254">
    <property type="entry name" value="GGDEF"/>
    <property type="match status" value="1"/>
</dbReference>
<dbReference type="RefSeq" id="WP_179855354.1">
    <property type="nucleotide sequence ID" value="NZ_OBDY01000014.1"/>
</dbReference>